<feature type="chain" id="PRO_5045876733" description="Lipoprotein" evidence="1">
    <location>
        <begin position="32"/>
        <end position="185"/>
    </location>
</feature>
<proteinExistence type="predicted"/>
<name>A0ABS6B0U2_9NOCA</name>
<reference evidence="2 3" key="1">
    <citation type="submission" date="2021-06" db="EMBL/GenBank/DDBJ databases">
        <title>Actinomycetes sequencing.</title>
        <authorList>
            <person name="Shan Q."/>
        </authorList>
    </citation>
    <scope>NUCLEOTIDE SEQUENCE [LARGE SCALE GENOMIC DNA]</scope>
    <source>
        <strain evidence="2 3">NEAU-G5</strain>
    </source>
</reference>
<dbReference type="InterPro" id="IPR005297">
    <property type="entry name" value="Lipoprotein_repeat"/>
</dbReference>
<dbReference type="RefSeq" id="WP_215918799.1">
    <property type="nucleotide sequence ID" value="NZ_JAHKNI010000006.1"/>
</dbReference>
<gene>
    <name evidence="2" type="ORF">KO481_20615</name>
</gene>
<evidence type="ECO:0000313" key="2">
    <source>
        <dbReference type="EMBL" id="MBU3063922.1"/>
    </source>
</evidence>
<comment type="caution">
    <text evidence="2">The sequence shown here is derived from an EMBL/GenBank/DDBJ whole genome shotgun (WGS) entry which is preliminary data.</text>
</comment>
<protein>
    <recommendedName>
        <fullName evidence="4">Lipoprotein</fullName>
    </recommendedName>
</protein>
<feature type="signal peptide" evidence="1">
    <location>
        <begin position="1"/>
        <end position="31"/>
    </location>
</feature>
<evidence type="ECO:0000256" key="1">
    <source>
        <dbReference type="SAM" id="SignalP"/>
    </source>
</evidence>
<evidence type="ECO:0000313" key="3">
    <source>
        <dbReference type="Proteomes" id="UP000733379"/>
    </source>
</evidence>
<dbReference type="PANTHER" id="PTHR39335:SF1">
    <property type="entry name" value="BLL4220 PROTEIN"/>
    <property type="match status" value="1"/>
</dbReference>
<keyword evidence="1" id="KW-0732">Signal</keyword>
<evidence type="ECO:0008006" key="4">
    <source>
        <dbReference type="Google" id="ProtNLM"/>
    </source>
</evidence>
<dbReference type="PANTHER" id="PTHR39335">
    <property type="entry name" value="BLL4220 PROTEIN"/>
    <property type="match status" value="1"/>
</dbReference>
<dbReference type="Pfam" id="PF03640">
    <property type="entry name" value="Lipoprotein_15"/>
    <property type="match status" value="2"/>
</dbReference>
<dbReference type="Proteomes" id="UP000733379">
    <property type="component" value="Unassembled WGS sequence"/>
</dbReference>
<keyword evidence="3" id="KW-1185">Reference proteome</keyword>
<accession>A0ABS6B0U2</accession>
<dbReference type="EMBL" id="JAHKNI010000006">
    <property type="protein sequence ID" value="MBU3063922.1"/>
    <property type="molecule type" value="Genomic_DNA"/>
</dbReference>
<organism evidence="2 3">
    <name type="scientific">Nocardia albiluteola</name>
    <dbReference type="NCBI Taxonomy" id="2842303"/>
    <lineage>
        <taxon>Bacteria</taxon>
        <taxon>Bacillati</taxon>
        <taxon>Actinomycetota</taxon>
        <taxon>Actinomycetes</taxon>
        <taxon>Mycobacteriales</taxon>
        <taxon>Nocardiaceae</taxon>
        <taxon>Nocardia</taxon>
    </lineage>
</organism>
<sequence>MSKVTTLISTAAAAVATAAVLALSVAPAATADPTPPAPTASAPVLAKTQGWLNIYNGSAPQGTNNIELRVVIDPTVGMRVTDAAGRSLYRFDKDTPKPSQSNCTGACATTWPPLLVSKGQNLYVDGINPQLTGFIERPDGSCQITIGGWPVYYFSKDAKPGDLLGQGVGGTWFAVNPTGGKAVAN</sequence>